<evidence type="ECO:0000313" key="6">
    <source>
        <dbReference type="Proteomes" id="UP001356080"/>
    </source>
</evidence>
<evidence type="ECO:0000313" key="5">
    <source>
        <dbReference type="Proteomes" id="UP000234237"/>
    </source>
</evidence>
<sequence>MKTIGLIGGMSWESSAEYYRIMNEEVKEKLGGLHSAKCLLYSVDFDEIERYQAEGDWESAGEALGKAALSLEKAGAAFIVICTNTMHKVIDSIEKRVTIPVLHIADATANQIQQSNIKTVGLLGTKYTMEQKFYKARIEANGMKVIVPNEKARNDIHRVIYEELCVGKIQQSSKDYYKNVIQQLVNHGAEGIILGCTEIGLLIKPEDSEVPLFDTTVIHAIEAVHEALKKENS</sequence>
<dbReference type="PANTHER" id="PTHR21198:SF7">
    <property type="entry name" value="ASPARTATE-GLUTAMATE RACEMASE FAMILY"/>
    <property type="match status" value="1"/>
</dbReference>
<proteinExistence type="inferred from homology"/>
<evidence type="ECO:0000313" key="4">
    <source>
        <dbReference type="EMBL" id="MEF2291114.1"/>
    </source>
</evidence>
<dbReference type="EMBL" id="JAZHPM010000005">
    <property type="protein sequence ID" value="MEF2291114.1"/>
    <property type="molecule type" value="Genomic_DNA"/>
</dbReference>
<keyword evidence="6" id="KW-1185">Reference proteome</keyword>
<keyword evidence="2 3" id="KW-0413">Isomerase</keyword>
<dbReference type="STRING" id="302167.GCA_900166595_00143"/>
<dbReference type="AlphaFoldDB" id="A0A2K9IYB2"/>
<dbReference type="PANTHER" id="PTHR21198">
    <property type="entry name" value="GLUTAMATE RACEMASE"/>
    <property type="match status" value="1"/>
</dbReference>
<dbReference type="GO" id="GO:0047689">
    <property type="term" value="F:aspartate racemase activity"/>
    <property type="evidence" value="ECO:0007669"/>
    <property type="project" value="UniProtKB-EC"/>
</dbReference>
<dbReference type="PROSITE" id="PS00923">
    <property type="entry name" value="ASP_GLU_RACEMASE_1"/>
    <property type="match status" value="1"/>
</dbReference>
<accession>A0A2K9IYB2</accession>
<dbReference type="InterPro" id="IPR004380">
    <property type="entry name" value="Asp_race"/>
</dbReference>
<dbReference type="InterPro" id="IPR033134">
    <property type="entry name" value="Asp/Glu_racemase_AS_2"/>
</dbReference>
<dbReference type="Proteomes" id="UP000234237">
    <property type="component" value="Chromosome"/>
</dbReference>
<dbReference type="EMBL" id="CP018622">
    <property type="protein sequence ID" value="AUJ24677.1"/>
    <property type="molecule type" value="Genomic_DNA"/>
</dbReference>
<dbReference type="RefSeq" id="WP_077701874.1">
    <property type="nucleotide sequence ID" value="NZ_CP018622.1"/>
</dbReference>
<dbReference type="InterPro" id="IPR018187">
    <property type="entry name" value="Asp/Glu_racemase_AS_1"/>
</dbReference>
<dbReference type="InterPro" id="IPR001920">
    <property type="entry name" value="Asp/Glu_race"/>
</dbReference>
<dbReference type="PROSITE" id="PS00924">
    <property type="entry name" value="ASP_GLU_RACEMASE_2"/>
    <property type="match status" value="1"/>
</dbReference>
<comment type="similarity">
    <text evidence="1">Belongs to the aspartate/glutamate racemases family.</text>
</comment>
<name>A0A2K9IYB2_9BACI</name>
<dbReference type="Pfam" id="PF01177">
    <property type="entry name" value="Asp_Glu_race"/>
    <property type="match status" value="1"/>
</dbReference>
<organism evidence="3 5">
    <name type="scientific">Virgibacillus dokdonensis</name>
    <dbReference type="NCBI Taxonomy" id="302167"/>
    <lineage>
        <taxon>Bacteria</taxon>
        <taxon>Bacillati</taxon>
        <taxon>Bacillota</taxon>
        <taxon>Bacilli</taxon>
        <taxon>Bacillales</taxon>
        <taxon>Bacillaceae</taxon>
        <taxon>Virgibacillus</taxon>
    </lineage>
</organism>
<dbReference type="InterPro" id="IPR015942">
    <property type="entry name" value="Asp/Glu/hydantoin_racemase"/>
</dbReference>
<dbReference type="SUPFAM" id="SSF53681">
    <property type="entry name" value="Aspartate/glutamate racemase"/>
    <property type="match status" value="2"/>
</dbReference>
<dbReference type="KEGG" id="vpn:A21D_01596"/>
<gene>
    <name evidence="3" type="ORF">A21D_01596</name>
    <name evidence="4" type="ORF">V2W34_03685</name>
</gene>
<dbReference type="NCBIfam" id="TIGR00035">
    <property type="entry name" value="asp_race"/>
    <property type="match status" value="1"/>
</dbReference>
<reference evidence="5" key="2">
    <citation type="submission" date="2016-11" db="EMBL/GenBank/DDBJ databases">
        <title>Complete genome sequence of Virgibacillus pantothenticus 21D, a halophilic bacterium isolated from the deep hypersaline anoxic basin Discovery in the Mediterranean Sea.</title>
        <authorList>
            <person name="Zeaiter Z."/>
            <person name="Booth J.M."/>
            <person name="Prosdocimi E.M."/>
            <person name="Mapelli F."/>
            <person name="Fusi M."/>
            <person name="Daffonchio D."/>
            <person name="Borin S."/>
            <person name="Crotti E."/>
        </authorList>
    </citation>
    <scope>NUCLEOTIDE SEQUENCE [LARGE SCALE GENOMIC DNA]</scope>
    <source>
        <strain evidence="5">21D</strain>
    </source>
</reference>
<dbReference type="EC" id="5.1.1.13" evidence="3"/>
<evidence type="ECO:0000256" key="2">
    <source>
        <dbReference type="ARBA" id="ARBA00023235"/>
    </source>
</evidence>
<dbReference type="Gene3D" id="3.40.50.1860">
    <property type="match status" value="2"/>
</dbReference>
<evidence type="ECO:0000256" key="1">
    <source>
        <dbReference type="ARBA" id="ARBA00007847"/>
    </source>
</evidence>
<dbReference type="Proteomes" id="UP001356080">
    <property type="component" value="Unassembled WGS sequence"/>
</dbReference>
<reference evidence="3" key="1">
    <citation type="submission" date="2016-11" db="EMBL/GenBank/DDBJ databases">
        <title>Complete genome sequence of Virgibacillus dokdonensis 21D, a halophilic bacterium isolated from the deep hypersaline anoxic basin Discovery in the Mediterranean Sea.</title>
        <authorList>
            <person name="Zeaiter Z."/>
            <person name="Booth J.M."/>
            <person name="Prosdocimi E.M."/>
            <person name="Mapelli F."/>
            <person name="Fusi M."/>
            <person name="Daffonchio D."/>
            <person name="Borin S."/>
            <person name="Crotti E."/>
        </authorList>
    </citation>
    <scope>NUCLEOTIDE SEQUENCE</scope>
    <source>
        <strain evidence="3">21D</strain>
    </source>
</reference>
<evidence type="ECO:0000313" key="3">
    <source>
        <dbReference type="EMBL" id="AUJ24677.1"/>
    </source>
</evidence>
<reference evidence="4 6" key="3">
    <citation type="submission" date="2024-01" db="EMBL/GenBank/DDBJ databases">
        <title>Survival strategy associated with biotechnological potential of Virgibacillus dokdonensis T4.6 isolated from salt-fermented shrimp paste.</title>
        <authorList>
            <person name="Doan T.V."/>
            <person name="Quach N.T."/>
            <person name="Phi Q.-T."/>
        </authorList>
    </citation>
    <scope>NUCLEOTIDE SEQUENCE [LARGE SCALE GENOMIC DNA]</scope>
    <source>
        <strain evidence="4 6">T4.6</strain>
    </source>
</reference>
<protein>
    <submittedName>
        <fullName evidence="3">Aspartate racemase</fullName>
        <ecNumber evidence="3">5.1.1.13</ecNumber>
    </submittedName>
    <submittedName>
        <fullName evidence="4">Aspartate/glutamate racemase family protein</fullName>
    </submittedName>
</protein>